<dbReference type="Proteomes" id="UP000245626">
    <property type="component" value="Unassembled WGS sequence"/>
</dbReference>
<reference evidence="1 2" key="1">
    <citation type="journal article" date="2018" name="Mol. Biol. Evol.">
        <title>Broad Genomic Sampling Reveals a Smut Pathogenic Ancestry of the Fungal Clade Ustilaginomycotina.</title>
        <authorList>
            <person name="Kijpornyongpan T."/>
            <person name="Mondo S.J."/>
            <person name="Barry K."/>
            <person name="Sandor L."/>
            <person name="Lee J."/>
            <person name="Lipzen A."/>
            <person name="Pangilinan J."/>
            <person name="LaButti K."/>
            <person name="Hainaut M."/>
            <person name="Henrissat B."/>
            <person name="Grigoriev I.V."/>
            <person name="Spatafora J.W."/>
            <person name="Aime M.C."/>
        </authorList>
    </citation>
    <scope>NUCLEOTIDE SEQUENCE [LARGE SCALE GENOMIC DNA]</scope>
    <source>
        <strain evidence="1 2">SA 807</strain>
    </source>
</reference>
<gene>
    <name evidence="1" type="ORF">IE53DRAFT_367238</name>
</gene>
<evidence type="ECO:0000313" key="1">
    <source>
        <dbReference type="EMBL" id="PWN52402.1"/>
    </source>
</evidence>
<accession>A0ACD0P314</accession>
<organism evidence="1 2">
    <name type="scientific">Violaceomyces palustris</name>
    <dbReference type="NCBI Taxonomy" id="1673888"/>
    <lineage>
        <taxon>Eukaryota</taxon>
        <taxon>Fungi</taxon>
        <taxon>Dikarya</taxon>
        <taxon>Basidiomycota</taxon>
        <taxon>Ustilaginomycotina</taxon>
        <taxon>Ustilaginomycetes</taxon>
        <taxon>Violaceomycetales</taxon>
        <taxon>Violaceomycetaceae</taxon>
        <taxon>Violaceomyces</taxon>
    </lineage>
</organism>
<proteinExistence type="predicted"/>
<keyword evidence="2" id="KW-1185">Reference proteome</keyword>
<protein>
    <submittedName>
        <fullName evidence="1">Gamma-glutamyl phosphate reductase GPR</fullName>
    </submittedName>
</protein>
<evidence type="ECO:0000313" key="2">
    <source>
        <dbReference type="Proteomes" id="UP000245626"/>
    </source>
</evidence>
<sequence length="491" mass="53799">MTTNAESIAKRAKTAFDESQQRLSLSGREEADKIRSRALERIRSALESSKEEIERANREDVRLAREQVESGKLSNSLVSRLDLFSKPGKWDSMLQGVSDVARLPSPLDVCTYSKRLASSDSVSGDLDLYRLTCPIGVLLCIFEARPEVIVNIASLAIKSGNAAILKGGKESKLTAAVMSRVLSEALAQSELPADLVQTVETREDIAALLHQEKYIDLVIPRGSNELVRSIQREARMPVMGHADGLCIAYVHDDALLDMTIGTIVDSKTDYPAACNSLETLLLHESHLSTEFWPRLAQSLVSAGVTLHCDESSLKVALEKVEVEEGKKERIVPSTSEDYDTEFLDLDLAVKVVKDLDEAIRHINLHSSNHTDVILCSPIVQDDQGSTSEEEQDPSSAASKFTKSISSANIFVNASTRFSDGFRYGFGTEVGISTGRTHARGPVGLEGLVIYKYVVKAKGKGPQTAGAFSLPDGDSKKRKWDHSDIPRKLPRF</sequence>
<name>A0ACD0P314_9BASI</name>
<dbReference type="EMBL" id="KZ819779">
    <property type="protein sequence ID" value="PWN52402.1"/>
    <property type="molecule type" value="Genomic_DNA"/>
</dbReference>